<keyword evidence="1" id="KW-0472">Membrane</keyword>
<proteinExistence type="predicted"/>
<protein>
    <submittedName>
        <fullName evidence="2">Uncharacterized protein</fullName>
    </submittedName>
</protein>
<keyword evidence="1" id="KW-0812">Transmembrane</keyword>
<dbReference type="Gramene" id="KCW61624">
    <property type="protein sequence ID" value="KCW61624"/>
    <property type="gene ID" value="EUGRSUZ_H04362"/>
</dbReference>
<evidence type="ECO:0000313" key="2">
    <source>
        <dbReference type="EMBL" id="KCW61624.1"/>
    </source>
</evidence>
<dbReference type="InParanoid" id="A0A059B6G6"/>
<gene>
    <name evidence="2" type="ORF">EUGRSUZ_H04362</name>
</gene>
<organism evidence="2">
    <name type="scientific">Eucalyptus grandis</name>
    <name type="common">Flooded gum</name>
    <dbReference type="NCBI Taxonomy" id="71139"/>
    <lineage>
        <taxon>Eukaryota</taxon>
        <taxon>Viridiplantae</taxon>
        <taxon>Streptophyta</taxon>
        <taxon>Embryophyta</taxon>
        <taxon>Tracheophyta</taxon>
        <taxon>Spermatophyta</taxon>
        <taxon>Magnoliopsida</taxon>
        <taxon>eudicotyledons</taxon>
        <taxon>Gunneridae</taxon>
        <taxon>Pentapetalae</taxon>
        <taxon>rosids</taxon>
        <taxon>malvids</taxon>
        <taxon>Myrtales</taxon>
        <taxon>Myrtaceae</taxon>
        <taxon>Myrtoideae</taxon>
        <taxon>Eucalypteae</taxon>
        <taxon>Eucalyptus</taxon>
    </lineage>
</organism>
<sequence length="79" mass="9258">MSQSQLHTIIIPKIHSFPFLAFSFVVTFIVSHLPWEQITHKMHVLQVQLINIGLFKKGFRFILNAVVFCRGTTRKFLPY</sequence>
<accession>A0A059B6G6</accession>
<feature type="transmembrane region" description="Helical" evidence="1">
    <location>
        <begin position="16"/>
        <end position="35"/>
    </location>
</feature>
<name>A0A059B6G6_EUCGR</name>
<evidence type="ECO:0000256" key="1">
    <source>
        <dbReference type="SAM" id="Phobius"/>
    </source>
</evidence>
<dbReference type="AlphaFoldDB" id="A0A059B6G6"/>
<dbReference type="EMBL" id="KK198760">
    <property type="protein sequence ID" value="KCW61624.1"/>
    <property type="molecule type" value="Genomic_DNA"/>
</dbReference>
<reference evidence="2" key="1">
    <citation type="submission" date="2013-07" db="EMBL/GenBank/DDBJ databases">
        <title>The genome of Eucalyptus grandis.</title>
        <authorList>
            <person name="Schmutz J."/>
            <person name="Hayes R."/>
            <person name="Myburg A."/>
            <person name="Tuskan G."/>
            <person name="Grattapaglia D."/>
            <person name="Rokhsar D.S."/>
        </authorList>
    </citation>
    <scope>NUCLEOTIDE SEQUENCE</scope>
    <source>
        <tissue evidence="2">Leaf extractions</tissue>
    </source>
</reference>
<keyword evidence="1" id="KW-1133">Transmembrane helix</keyword>